<evidence type="ECO:0000256" key="1">
    <source>
        <dbReference type="SAM" id="MobiDB-lite"/>
    </source>
</evidence>
<proteinExistence type="predicted"/>
<evidence type="ECO:0000256" key="3">
    <source>
        <dbReference type="SAM" id="SignalP"/>
    </source>
</evidence>
<dbReference type="Proteomes" id="UP000095287">
    <property type="component" value="Unplaced"/>
</dbReference>
<feature type="chain" id="PRO_5009312186" evidence="3">
    <location>
        <begin position="24"/>
        <end position="689"/>
    </location>
</feature>
<feature type="compositionally biased region" description="Basic and acidic residues" evidence="1">
    <location>
        <begin position="332"/>
        <end position="344"/>
    </location>
</feature>
<feature type="signal peptide" evidence="3">
    <location>
        <begin position="1"/>
        <end position="23"/>
    </location>
</feature>
<feature type="compositionally biased region" description="Low complexity" evidence="1">
    <location>
        <begin position="375"/>
        <end position="387"/>
    </location>
</feature>
<dbReference type="WBParaSite" id="L893_g15883.t1">
    <property type="protein sequence ID" value="L893_g15883.t1"/>
    <property type="gene ID" value="L893_g15883"/>
</dbReference>
<dbReference type="AlphaFoldDB" id="A0A1I7YFS0"/>
<keyword evidence="3" id="KW-0732">Signal</keyword>
<keyword evidence="2" id="KW-1133">Transmembrane helix</keyword>
<feature type="transmembrane region" description="Helical" evidence="2">
    <location>
        <begin position="644"/>
        <end position="671"/>
    </location>
</feature>
<organism evidence="4 5">
    <name type="scientific">Steinernema glaseri</name>
    <dbReference type="NCBI Taxonomy" id="37863"/>
    <lineage>
        <taxon>Eukaryota</taxon>
        <taxon>Metazoa</taxon>
        <taxon>Ecdysozoa</taxon>
        <taxon>Nematoda</taxon>
        <taxon>Chromadorea</taxon>
        <taxon>Rhabditida</taxon>
        <taxon>Tylenchina</taxon>
        <taxon>Panagrolaimomorpha</taxon>
        <taxon>Strongyloidoidea</taxon>
        <taxon>Steinernematidae</taxon>
        <taxon>Steinernema</taxon>
    </lineage>
</organism>
<reference evidence="5" key="1">
    <citation type="submission" date="2016-11" db="UniProtKB">
        <authorList>
            <consortium name="WormBaseParasite"/>
        </authorList>
    </citation>
    <scope>IDENTIFICATION</scope>
</reference>
<evidence type="ECO:0000313" key="4">
    <source>
        <dbReference type="Proteomes" id="UP000095287"/>
    </source>
</evidence>
<feature type="compositionally biased region" description="Polar residues" evidence="1">
    <location>
        <begin position="534"/>
        <end position="548"/>
    </location>
</feature>
<keyword evidence="2" id="KW-0812">Transmembrane</keyword>
<sequence length="689" mass="75815">MPPTLPLSFALLLFAIVTDPASSAQSHKTCNIEVFREAYIFRNPCGYVYSDTSRARGVQKLSDYSSFDEVEYRRKDELYENFRECRRESQGATMSVLIHRGNGIVYKFGIYESTSDDEEEALEVILTNRFDVSRLSGSEGLYVSCYIPARCSPFQAENRRLYYEIGDTGYCPQEISELCSSAAPESGYAISEMWHLDVTINDTMKEKYNIAPGTLDVLIDDSHEKYFIYITDFYPFKYTSSFENAVVQEYIFKRKDKPTEPGCVLGTFITDIEDPHIALAWPAGVGPDFSKPLTTDHVLHPLIGYMKEVDFEGPLKAMKPLELLFSGSDSTRISEEKANVESSREPSTTAQESNSTNTTEPMATQERSENKPRKSSTMTSTHPPMTTKEATSTTAQEPSARNSSDPSTMTQEEVTIMAESSSTAQELTSTKQRLTENSGSRLTTTMQEASSNSTAPPSPTEHKPTSTSPGSTEKRSSDLSNTTQEIITSSPAQPSTTARESTWKTSSEPSIVTQTQRTTSTHEPTDATGKPLSISESNTRSASEASRMTDSETTEVESPKAANEPSISSTAEPSTTTGQLEASTIKCCETTQEPSSARDAKLGDALGSPSFSELSPLLDLKFGKDNSEKTKILKATTHDDRIPMLIALLVFSLVGTVTFGVLCILTGWGVLFKPTPKKSERSNEEDSLM</sequence>
<feature type="compositionally biased region" description="Polar residues" evidence="1">
    <location>
        <begin position="388"/>
        <end position="448"/>
    </location>
</feature>
<keyword evidence="2" id="KW-0472">Membrane</keyword>
<protein>
    <submittedName>
        <fullName evidence="5">Glycoprotein G</fullName>
    </submittedName>
</protein>
<keyword evidence="4" id="KW-1185">Reference proteome</keyword>
<evidence type="ECO:0000256" key="2">
    <source>
        <dbReference type="SAM" id="Phobius"/>
    </source>
</evidence>
<evidence type="ECO:0000313" key="5">
    <source>
        <dbReference type="WBParaSite" id="L893_g15883.t1"/>
    </source>
</evidence>
<feature type="region of interest" description="Disordered" evidence="1">
    <location>
        <begin position="331"/>
        <end position="582"/>
    </location>
</feature>
<feature type="compositionally biased region" description="Polar residues" evidence="1">
    <location>
        <begin position="345"/>
        <end position="362"/>
    </location>
</feature>
<feature type="compositionally biased region" description="Polar residues" evidence="1">
    <location>
        <begin position="565"/>
        <end position="582"/>
    </location>
</feature>
<feature type="compositionally biased region" description="Polar residues" evidence="1">
    <location>
        <begin position="478"/>
        <end position="522"/>
    </location>
</feature>
<name>A0A1I7YFS0_9BILA</name>
<accession>A0A1I7YFS0</accession>